<feature type="compositionally biased region" description="Basic and acidic residues" evidence="4">
    <location>
        <begin position="1"/>
        <end position="10"/>
    </location>
</feature>
<protein>
    <recommendedName>
        <fullName evidence="5">RRM domain-containing protein</fullName>
    </recommendedName>
</protein>
<evidence type="ECO:0000259" key="5">
    <source>
        <dbReference type="PROSITE" id="PS50102"/>
    </source>
</evidence>
<reference evidence="6" key="1">
    <citation type="submission" date="2020-03" db="EMBL/GenBank/DDBJ databases">
        <authorList>
            <person name="Chebbi M.A."/>
            <person name="Drezen J.M."/>
        </authorList>
    </citation>
    <scope>NUCLEOTIDE SEQUENCE</scope>
    <source>
        <tissue evidence="6">Whole body</tissue>
    </source>
</reference>
<proteinExistence type="predicted"/>
<sequence>MKPPKVENMKTLKKKTLKNTNNECNLPEESILKGKKRKTKSLDVPKDNMDQTTVKKIKLDDTTNESDHVSSETENTVEESEPKKRTYSVEELKKKIEILSSKDNLTKNARKNLAKLKKKISVQENITQTTLPEKQVEEEFTEEACGSDVTVDDIEKSVEKEHSEPPAKKTQNIKNEKNLNKKNKNDVPSNKTKKENANNIKTLSNKEETEETKTNHIKQSKKEIGKEQQPKKTRHVLFVGNIPYEATVEEIKNHFLKEVSQVVSVRIPTVKKTNEPRGFAYVEFSNSIDYEKGLSLHHSQLNGRRINVQYTQSGSKNAGKKSEIIKKNQLLHSLRKQGKLAGNKKFKGRQNFKKHQETNKF</sequence>
<dbReference type="OrthoDB" id="167718at2759"/>
<feature type="compositionally biased region" description="Basic and acidic residues" evidence="4">
    <location>
        <begin position="153"/>
        <end position="167"/>
    </location>
</feature>
<feature type="compositionally biased region" description="Basic and acidic residues" evidence="4">
    <location>
        <begin position="57"/>
        <end position="71"/>
    </location>
</feature>
<dbReference type="PROSITE" id="PS50102">
    <property type="entry name" value="RRM"/>
    <property type="match status" value="1"/>
</dbReference>
<feature type="compositionally biased region" description="Basic and acidic residues" evidence="4">
    <location>
        <begin position="40"/>
        <end position="49"/>
    </location>
</feature>
<evidence type="ECO:0000256" key="2">
    <source>
        <dbReference type="PROSITE-ProRule" id="PRU00176"/>
    </source>
</evidence>
<keyword evidence="7" id="KW-1185">Reference proteome</keyword>
<dbReference type="AlphaFoldDB" id="A0A8J5UZ77"/>
<dbReference type="GO" id="GO:0042274">
    <property type="term" value="P:ribosomal small subunit biogenesis"/>
    <property type="evidence" value="ECO:0007669"/>
    <property type="project" value="TreeGrafter"/>
</dbReference>
<feature type="compositionally biased region" description="Basic residues" evidence="4">
    <location>
        <begin position="338"/>
        <end position="353"/>
    </location>
</feature>
<feature type="compositionally biased region" description="Basic and acidic residues" evidence="4">
    <location>
        <begin position="174"/>
        <end position="185"/>
    </location>
</feature>
<dbReference type="Pfam" id="PF00076">
    <property type="entry name" value="RRM_1"/>
    <property type="match status" value="1"/>
</dbReference>
<dbReference type="GO" id="GO:0019843">
    <property type="term" value="F:rRNA binding"/>
    <property type="evidence" value="ECO:0007669"/>
    <property type="project" value="TreeGrafter"/>
</dbReference>
<feature type="region of interest" description="Disordered" evidence="4">
    <location>
        <begin position="133"/>
        <end position="230"/>
    </location>
</feature>
<dbReference type="InterPro" id="IPR000504">
    <property type="entry name" value="RRM_dom"/>
</dbReference>
<evidence type="ECO:0000256" key="4">
    <source>
        <dbReference type="SAM" id="MobiDB-lite"/>
    </source>
</evidence>
<evidence type="ECO:0000256" key="3">
    <source>
        <dbReference type="SAM" id="Coils"/>
    </source>
</evidence>
<dbReference type="InterPro" id="IPR034228">
    <property type="entry name" value="Nop6_RRM"/>
</dbReference>
<keyword evidence="3" id="KW-0175">Coiled coil</keyword>
<evidence type="ECO:0000256" key="1">
    <source>
        <dbReference type="ARBA" id="ARBA00022884"/>
    </source>
</evidence>
<feature type="domain" description="RRM" evidence="5">
    <location>
        <begin position="235"/>
        <end position="313"/>
    </location>
</feature>
<gene>
    <name evidence="6" type="ORF">G9C98_007333</name>
</gene>
<evidence type="ECO:0000313" key="7">
    <source>
        <dbReference type="Proteomes" id="UP000729913"/>
    </source>
</evidence>
<dbReference type="PANTHER" id="PTHR23236:SF51">
    <property type="entry name" value="NUCLEOLAR PROTEIN 6"/>
    <property type="match status" value="1"/>
</dbReference>
<dbReference type="CDD" id="cd12400">
    <property type="entry name" value="RRM_Nop6"/>
    <property type="match status" value="1"/>
</dbReference>
<dbReference type="GO" id="GO:0005730">
    <property type="term" value="C:nucleolus"/>
    <property type="evidence" value="ECO:0007669"/>
    <property type="project" value="TreeGrafter"/>
</dbReference>
<organism evidence="6 7">
    <name type="scientific">Cotesia typhae</name>
    <dbReference type="NCBI Taxonomy" id="2053667"/>
    <lineage>
        <taxon>Eukaryota</taxon>
        <taxon>Metazoa</taxon>
        <taxon>Ecdysozoa</taxon>
        <taxon>Arthropoda</taxon>
        <taxon>Hexapoda</taxon>
        <taxon>Insecta</taxon>
        <taxon>Pterygota</taxon>
        <taxon>Neoptera</taxon>
        <taxon>Endopterygota</taxon>
        <taxon>Hymenoptera</taxon>
        <taxon>Apocrita</taxon>
        <taxon>Ichneumonoidea</taxon>
        <taxon>Braconidae</taxon>
        <taxon>Microgastrinae</taxon>
        <taxon>Cotesia</taxon>
    </lineage>
</organism>
<reference evidence="6" key="2">
    <citation type="submission" date="2021-04" db="EMBL/GenBank/DDBJ databases">
        <title>Genome-wide patterns of bracovirus chromosomal integration into multiple host tissues during parasitism.</title>
        <authorList>
            <person name="Chebbi M.A.C."/>
        </authorList>
    </citation>
    <scope>NUCLEOTIDE SEQUENCE</scope>
    <source>
        <tissue evidence="6">Whole body</tissue>
    </source>
</reference>
<comment type="caution">
    <text evidence="6">The sequence shown here is derived from an EMBL/GenBank/DDBJ whole genome shotgun (WGS) entry which is preliminary data.</text>
</comment>
<name>A0A8J5UZ77_9HYME</name>
<dbReference type="SMART" id="SM00360">
    <property type="entry name" value="RRM"/>
    <property type="match status" value="1"/>
</dbReference>
<dbReference type="EMBL" id="JAAOIC020000042">
    <property type="protein sequence ID" value="KAG8038626.1"/>
    <property type="molecule type" value="Genomic_DNA"/>
</dbReference>
<dbReference type="Proteomes" id="UP000729913">
    <property type="component" value="Unassembled WGS sequence"/>
</dbReference>
<feature type="region of interest" description="Disordered" evidence="4">
    <location>
        <begin position="338"/>
        <end position="361"/>
    </location>
</feature>
<feature type="compositionally biased region" description="Basic and acidic residues" evidence="4">
    <location>
        <begin position="204"/>
        <end position="230"/>
    </location>
</feature>
<feature type="region of interest" description="Disordered" evidence="4">
    <location>
        <begin position="1"/>
        <end position="86"/>
    </location>
</feature>
<evidence type="ECO:0000313" key="6">
    <source>
        <dbReference type="EMBL" id="KAG8038626.1"/>
    </source>
</evidence>
<feature type="coiled-coil region" evidence="3">
    <location>
        <begin position="99"/>
        <end position="126"/>
    </location>
</feature>
<keyword evidence="1 2" id="KW-0694">RNA-binding</keyword>
<dbReference type="PANTHER" id="PTHR23236">
    <property type="entry name" value="EUKARYOTIC TRANSLATION INITIATION FACTOR 4B/4H"/>
    <property type="match status" value="1"/>
</dbReference>
<accession>A0A8J5UZ77</accession>